<feature type="region of interest" description="Disordered" evidence="1">
    <location>
        <begin position="1"/>
        <end position="36"/>
    </location>
</feature>
<feature type="region of interest" description="Disordered" evidence="1">
    <location>
        <begin position="136"/>
        <end position="163"/>
    </location>
</feature>
<dbReference type="Proteomes" id="UP000291116">
    <property type="component" value="Unassembled WGS sequence"/>
</dbReference>
<evidence type="ECO:0000256" key="1">
    <source>
        <dbReference type="SAM" id="MobiDB-lite"/>
    </source>
</evidence>
<gene>
    <name evidence="2" type="ORF">PSNMU_V1.4_AUG-EV-PASAV3_0065550</name>
</gene>
<dbReference type="OrthoDB" id="10648607at2759"/>
<feature type="region of interest" description="Disordered" evidence="1">
    <location>
        <begin position="266"/>
        <end position="287"/>
    </location>
</feature>
<accession>A0A448ZCF1</accession>
<proteinExistence type="predicted"/>
<dbReference type="AlphaFoldDB" id="A0A448ZCF1"/>
<feature type="compositionally biased region" description="Basic residues" evidence="1">
    <location>
        <begin position="269"/>
        <end position="279"/>
    </location>
</feature>
<protein>
    <submittedName>
        <fullName evidence="2">Uncharacterized protein</fullName>
    </submittedName>
</protein>
<name>A0A448ZCF1_9STRA</name>
<feature type="compositionally biased region" description="Basic and acidic residues" evidence="1">
    <location>
        <begin position="16"/>
        <end position="35"/>
    </location>
</feature>
<evidence type="ECO:0000313" key="2">
    <source>
        <dbReference type="EMBL" id="VEU39698.1"/>
    </source>
</evidence>
<evidence type="ECO:0000313" key="3">
    <source>
        <dbReference type="Proteomes" id="UP000291116"/>
    </source>
</evidence>
<organism evidence="2 3">
    <name type="scientific">Pseudo-nitzschia multistriata</name>
    <dbReference type="NCBI Taxonomy" id="183589"/>
    <lineage>
        <taxon>Eukaryota</taxon>
        <taxon>Sar</taxon>
        <taxon>Stramenopiles</taxon>
        <taxon>Ochrophyta</taxon>
        <taxon>Bacillariophyta</taxon>
        <taxon>Bacillariophyceae</taxon>
        <taxon>Bacillariophycidae</taxon>
        <taxon>Bacillariales</taxon>
        <taxon>Bacillariaceae</taxon>
        <taxon>Pseudo-nitzschia</taxon>
    </lineage>
</organism>
<sequence length="331" mass="37261">MGKCSGLKGGGHHRKALDVAERKRKEKEDRKKEQEYAGQRSIILQEILTKLDPNCDIYLDANDNKTNMSIPELCRSHFRYEDCSNRRCKFSHEHSIAEALGNVVSGSNVMNNDDGGCPTIPGLRLVAGILGDRGVASRRRRDQENRSRRKRTSLPDVDDGAIYSQSHGDSPFENALLEGSSFTNTIVTYLESDLDVLHLALSCRHFHNMVLIGDGNGEGCKDVQRRKHRAKERRLLERNRALLQSKAVAGRLRYAVSYVETNINANSHPKVKNKRKNKRNNSSSSSVGSLRPILVYDYENPHVFRAFRESGIKPNAESLPSTFSSNCKIVR</sequence>
<keyword evidence="3" id="KW-1185">Reference proteome</keyword>
<dbReference type="EMBL" id="CAACVS010000231">
    <property type="protein sequence ID" value="VEU39698.1"/>
    <property type="molecule type" value="Genomic_DNA"/>
</dbReference>
<reference evidence="2 3" key="1">
    <citation type="submission" date="2019-01" db="EMBL/GenBank/DDBJ databases">
        <authorList>
            <person name="Ferrante I. M."/>
        </authorList>
    </citation>
    <scope>NUCLEOTIDE SEQUENCE [LARGE SCALE GENOMIC DNA]</scope>
    <source>
        <strain evidence="2 3">B856</strain>
    </source>
</reference>